<keyword evidence="1" id="KW-0732">Signal</keyword>
<dbReference type="Proteomes" id="UP000001610">
    <property type="component" value="Unassembled WGS sequence"/>
</dbReference>
<dbReference type="InParanoid" id="G3JC89"/>
<sequence>MKFHTALLLAAAAVTARASAVDASDFADLDSFLANVPTAAVLAAQSALAAGVQPTTTAATPAESSAAAALASADDGLPSEAEIDVLIASAAAQFGSVGDLTARSEPQPRTVDAAAAAAATLALQGLVQAAAAANAAVAAAATGNLTAIAAPTASPTGSVVAGNGSAAAGNEVWTAAAAREALSGLAVAGVVAAYFL</sequence>
<dbReference type="VEuPathDB" id="FungiDB:CCM_02023"/>
<gene>
    <name evidence="2" type="ORF">CCM_02023</name>
</gene>
<accession>G3JC89</accession>
<evidence type="ECO:0000313" key="2">
    <source>
        <dbReference type="EMBL" id="EGX93754.1"/>
    </source>
</evidence>
<feature type="signal peptide" evidence="1">
    <location>
        <begin position="1"/>
        <end position="18"/>
    </location>
</feature>
<dbReference type="RefSeq" id="XP_006667240.1">
    <property type="nucleotide sequence ID" value="XM_006667177.1"/>
</dbReference>
<dbReference type="AlphaFoldDB" id="G3JC89"/>
<dbReference type="OMA" id="FGNPGDN"/>
<evidence type="ECO:0000313" key="3">
    <source>
        <dbReference type="Proteomes" id="UP000001610"/>
    </source>
</evidence>
<reference evidence="2 3" key="1">
    <citation type="journal article" date="2011" name="Genome Biol.">
        <title>Genome sequence of the insect pathogenic fungus Cordyceps militaris, a valued traditional Chinese medicine.</title>
        <authorList>
            <person name="Zheng P."/>
            <person name="Xia Y."/>
            <person name="Xiao G."/>
            <person name="Xiong C."/>
            <person name="Hu X."/>
            <person name="Zhang S."/>
            <person name="Zheng H."/>
            <person name="Huang Y."/>
            <person name="Zhou Y."/>
            <person name="Wang S."/>
            <person name="Zhao G.P."/>
            <person name="Liu X."/>
            <person name="St Leger R.J."/>
            <person name="Wang C."/>
        </authorList>
    </citation>
    <scope>NUCLEOTIDE SEQUENCE [LARGE SCALE GENOMIC DNA]</scope>
    <source>
        <strain evidence="2 3">CM01</strain>
    </source>
</reference>
<proteinExistence type="predicted"/>
<dbReference type="EMBL" id="JH126400">
    <property type="protein sequence ID" value="EGX93754.1"/>
    <property type="molecule type" value="Genomic_DNA"/>
</dbReference>
<organism evidence="2 3">
    <name type="scientific">Cordyceps militaris (strain CM01)</name>
    <name type="common">Caterpillar fungus</name>
    <dbReference type="NCBI Taxonomy" id="983644"/>
    <lineage>
        <taxon>Eukaryota</taxon>
        <taxon>Fungi</taxon>
        <taxon>Dikarya</taxon>
        <taxon>Ascomycota</taxon>
        <taxon>Pezizomycotina</taxon>
        <taxon>Sordariomycetes</taxon>
        <taxon>Hypocreomycetidae</taxon>
        <taxon>Hypocreales</taxon>
        <taxon>Cordycipitaceae</taxon>
        <taxon>Cordyceps</taxon>
    </lineage>
</organism>
<evidence type="ECO:0000256" key="1">
    <source>
        <dbReference type="SAM" id="SignalP"/>
    </source>
</evidence>
<protein>
    <submittedName>
        <fullName evidence="2">Uncharacterized protein</fullName>
    </submittedName>
</protein>
<dbReference type="HOGENOM" id="CLU_1261288_0_0_1"/>
<dbReference type="OrthoDB" id="4870861at2759"/>
<name>G3JC89_CORMM</name>
<keyword evidence="3" id="KW-1185">Reference proteome</keyword>
<dbReference type="GeneID" id="18164052"/>
<dbReference type="KEGG" id="cmt:CCM_02023"/>
<feature type="chain" id="PRO_5003446332" evidence="1">
    <location>
        <begin position="19"/>
        <end position="196"/>
    </location>
</feature>